<organism evidence="1 2">
    <name type="scientific">Rhynchophorus ferrugineus</name>
    <name type="common">Red palm weevil</name>
    <name type="synonym">Curculio ferrugineus</name>
    <dbReference type="NCBI Taxonomy" id="354439"/>
    <lineage>
        <taxon>Eukaryota</taxon>
        <taxon>Metazoa</taxon>
        <taxon>Ecdysozoa</taxon>
        <taxon>Arthropoda</taxon>
        <taxon>Hexapoda</taxon>
        <taxon>Insecta</taxon>
        <taxon>Pterygota</taxon>
        <taxon>Neoptera</taxon>
        <taxon>Endopterygota</taxon>
        <taxon>Coleoptera</taxon>
        <taxon>Polyphaga</taxon>
        <taxon>Cucujiformia</taxon>
        <taxon>Curculionidae</taxon>
        <taxon>Dryophthorinae</taxon>
        <taxon>Rhynchophorus</taxon>
    </lineage>
</organism>
<comment type="caution">
    <text evidence="1">The sequence shown here is derived from an EMBL/GenBank/DDBJ whole genome shotgun (WGS) entry which is preliminary data.</text>
</comment>
<keyword evidence="2" id="KW-1185">Reference proteome</keyword>
<accession>A0A834IPU8</accession>
<protein>
    <submittedName>
        <fullName evidence="1">Uncharacterized protein</fullName>
    </submittedName>
</protein>
<reference evidence="1" key="1">
    <citation type="submission" date="2020-08" db="EMBL/GenBank/DDBJ databases">
        <title>Genome sequencing and assembly of the red palm weevil Rhynchophorus ferrugineus.</title>
        <authorList>
            <person name="Dias G.B."/>
            <person name="Bergman C.M."/>
            <person name="Manee M."/>
        </authorList>
    </citation>
    <scope>NUCLEOTIDE SEQUENCE</scope>
    <source>
        <strain evidence="1">AA-2017</strain>
        <tissue evidence="1">Whole larva</tissue>
    </source>
</reference>
<evidence type="ECO:0000313" key="2">
    <source>
        <dbReference type="Proteomes" id="UP000625711"/>
    </source>
</evidence>
<dbReference type="AlphaFoldDB" id="A0A834IPU8"/>
<dbReference type="Proteomes" id="UP000625711">
    <property type="component" value="Unassembled WGS sequence"/>
</dbReference>
<sequence>MLVNNPRWKHKEWFETVAEQQQHPFPVRCPKRKRLRSIVEGEPAEKWSTFWARAMVATPFIGYGEIAAQRRIGKGAFGPAVREGKDSFLFREPNQTSQQ</sequence>
<proteinExistence type="predicted"/>
<gene>
    <name evidence="1" type="ORF">GWI33_001979</name>
</gene>
<dbReference type="EMBL" id="JAACXV010000156">
    <property type="protein sequence ID" value="KAF7282843.1"/>
    <property type="molecule type" value="Genomic_DNA"/>
</dbReference>
<name>A0A834IPU8_RHYFE</name>
<evidence type="ECO:0000313" key="1">
    <source>
        <dbReference type="EMBL" id="KAF7282843.1"/>
    </source>
</evidence>